<evidence type="ECO:0000313" key="2">
    <source>
        <dbReference type="EMBL" id="CAD2109220.1"/>
    </source>
</evidence>
<dbReference type="VEuPathDB" id="PlasmoDB:PVVCY_1302880"/>
<dbReference type="NCBIfam" id="TIGR01599">
    <property type="entry name" value="PYST-A"/>
    <property type="match status" value="1"/>
</dbReference>
<feature type="signal peptide" evidence="1">
    <location>
        <begin position="1"/>
        <end position="25"/>
    </location>
</feature>
<proteinExistence type="predicted"/>
<dbReference type="SUPFAM" id="SSF55961">
    <property type="entry name" value="Bet v1-like"/>
    <property type="match status" value="1"/>
</dbReference>
<dbReference type="InterPro" id="IPR006486">
    <property type="entry name" value="PYST_A"/>
</dbReference>
<name>A0A6V7TAJ2_PLAVN</name>
<dbReference type="VEuPathDB" id="PlasmoDB:PVPCR_1400270"/>
<gene>
    <name evidence="2" type="ORF">PVSEL_1200190</name>
</gene>
<dbReference type="EMBL" id="LR865433">
    <property type="protein sequence ID" value="CAD2109220.1"/>
    <property type="molecule type" value="Genomic_DNA"/>
</dbReference>
<feature type="chain" id="PRO_5027797885" evidence="1">
    <location>
        <begin position="26"/>
        <end position="278"/>
    </location>
</feature>
<dbReference type="Proteomes" id="UP000515697">
    <property type="component" value="Chromosome PVSEL_12"/>
</dbReference>
<keyword evidence="1" id="KW-0732">Signal</keyword>
<reference evidence="2 3" key="1">
    <citation type="submission" date="2020-08" db="EMBL/GenBank/DDBJ databases">
        <authorList>
            <person name="Ramaprasad A."/>
        </authorList>
    </citation>
    <scope>NUCLEOTIDE SEQUENCE [LARGE SCALE GENOMIC DNA]</scope>
</reference>
<evidence type="ECO:0000313" key="3">
    <source>
        <dbReference type="Proteomes" id="UP000515697"/>
    </source>
</evidence>
<sequence length="278" mass="31492">MNKGYINIALALLSVAGYMQNIAFASNFSATTNSSNEKGKQELPIDPEEAKQAANVMAEALALAQKHAEHTNDYELYSSQIEGSALHFKKVNNTDIGKLEFTIPNPDNYVDIVNMLWNPNNAKNFDDLFIKGSLSRIYNKNLVIIQQRYKGTIWTRYYNALANKVELSEDETAIVYASSDMNNHDGVKGKEYVNPIVKSANSFKPDIDSEEDIRDGKLYIMYINLVAFFIKKEDDCVKITHINSVDMNFSPKAIDDLIKKMKADKILNIVKLRDIFKK</sequence>
<dbReference type="Gene3D" id="3.30.530.20">
    <property type="match status" value="1"/>
</dbReference>
<dbReference type="VEuPathDB" id="PlasmoDB:PVBDA_1303140"/>
<dbReference type="VEuPathDB" id="PlasmoDB:PVSEL_1200190"/>
<dbReference type="InterPro" id="IPR023393">
    <property type="entry name" value="START-like_dom_sf"/>
</dbReference>
<dbReference type="AlphaFoldDB" id="A0A6V7TAJ2"/>
<protein>
    <submittedName>
        <fullName evidence="2">Fam-a protein</fullName>
    </submittedName>
</protein>
<accession>A0A6V7TAJ2</accession>
<evidence type="ECO:0000256" key="1">
    <source>
        <dbReference type="SAM" id="SignalP"/>
    </source>
</evidence>
<dbReference type="VEuPathDB" id="PlasmoDB:PVLDE_1303400"/>
<organism evidence="2 3">
    <name type="scientific">Plasmodium vinckei</name>
    <dbReference type="NCBI Taxonomy" id="5860"/>
    <lineage>
        <taxon>Eukaryota</taxon>
        <taxon>Sar</taxon>
        <taxon>Alveolata</taxon>
        <taxon>Apicomplexa</taxon>
        <taxon>Aconoidasida</taxon>
        <taxon>Haemosporida</taxon>
        <taxon>Plasmodiidae</taxon>
        <taxon>Plasmodium</taxon>
        <taxon>Plasmodium (Vinckeia)</taxon>
    </lineage>
</organism>